<protein>
    <submittedName>
        <fullName evidence="1">Uncharacterized protein</fullName>
    </submittedName>
</protein>
<name>A0A2P2KZ69_RHIMU</name>
<proteinExistence type="predicted"/>
<sequence>MESKGGNNNSLL</sequence>
<accession>A0A2P2KZ69</accession>
<dbReference type="EMBL" id="GGEC01030523">
    <property type="protein sequence ID" value="MBX11007.1"/>
    <property type="molecule type" value="Transcribed_RNA"/>
</dbReference>
<evidence type="ECO:0000313" key="1">
    <source>
        <dbReference type="EMBL" id="MBX11007.1"/>
    </source>
</evidence>
<organism evidence="1">
    <name type="scientific">Rhizophora mucronata</name>
    <name type="common">Asiatic mangrove</name>
    <dbReference type="NCBI Taxonomy" id="61149"/>
    <lineage>
        <taxon>Eukaryota</taxon>
        <taxon>Viridiplantae</taxon>
        <taxon>Streptophyta</taxon>
        <taxon>Embryophyta</taxon>
        <taxon>Tracheophyta</taxon>
        <taxon>Spermatophyta</taxon>
        <taxon>Magnoliopsida</taxon>
        <taxon>eudicotyledons</taxon>
        <taxon>Gunneridae</taxon>
        <taxon>Pentapetalae</taxon>
        <taxon>rosids</taxon>
        <taxon>fabids</taxon>
        <taxon>Malpighiales</taxon>
        <taxon>Rhizophoraceae</taxon>
        <taxon>Rhizophora</taxon>
    </lineage>
</organism>
<reference evidence="1" key="1">
    <citation type="submission" date="2018-02" db="EMBL/GenBank/DDBJ databases">
        <title>Rhizophora mucronata_Transcriptome.</title>
        <authorList>
            <person name="Meera S.P."/>
            <person name="Sreeshan A."/>
            <person name="Augustine A."/>
        </authorList>
    </citation>
    <scope>NUCLEOTIDE SEQUENCE</scope>
    <source>
        <tissue evidence="1">Leaf</tissue>
    </source>
</reference>